<dbReference type="Pfam" id="PF00583">
    <property type="entry name" value="Acetyltransf_1"/>
    <property type="match status" value="1"/>
</dbReference>
<proteinExistence type="predicted"/>
<dbReference type="CDD" id="cd04301">
    <property type="entry name" value="NAT_SF"/>
    <property type="match status" value="1"/>
</dbReference>
<protein>
    <submittedName>
        <fullName evidence="3">GNAT family N-acetyltransferase</fullName>
    </submittedName>
</protein>
<dbReference type="AlphaFoldDB" id="A0A956LZL1"/>
<dbReference type="PROSITE" id="PS51186">
    <property type="entry name" value="GNAT"/>
    <property type="match status" value="1"/>
</dbReference>
<evidence type="ECO:0000259" key="2">
    <source>
        <dbReference type="PROSITE" id="PS51186"/>
    </source>
</evidence>
<sequence>MSRFEEYRPRARGGESPEATAHHREQRVKDLVVRPAVLDDLADLVMIQAAREGGDVSDHAARLRDALDANRTTPHGTILVAEIEGKLAGLAKTTYFKPAADAPENVAPAGWYLSGVIVSPEHRRKGIGRSLTRARLDWIAKRDRWVYYFANARNQVSIDLHREFGFEEITRDFTFPGVTFDGGVGILFRVNLSDGER</sequence>
<dbReference type="InterPro" id="IPR016181">
    <property type="entry name" value="Acyl_CoA_acyltransferase"/>
</dbReference>
<name>A0A956LZL1_UNCEI</name>
<reference evidence="3" key="1">
    <citation type="submission" date="2020-04" db="EMBL/GenBank/DDBJ databases">
        <authorList>
            <person name="Zhang T."/>
        </authorList>
    </citation>
    <scope>NUCLEOTIDE SEQUENCE</scope>
    <source>
        <strain evidence="3">HKST-UBA01</strain>
    </source>
</reference>
<organism evidence="3 4">
    <name type="scientific">Eiseniibacteriota bacterium</name>
    <dbReference type="NCBI Taxonomy" id="2212470"/>
    <lineage>
        <taxon>Bacteria</taxon>
        <taxon>Candidatus Eiseniibacteriota</taxon>
    </lineage>
</organism>
<dbReference type="PANTHER" id="PTHR43072:SF60">
    <property type="entry name" value="L-2,4-DIAMINOBUTYRIC ACID ACETYLTRANSFERASE"/>
    <property type="match status" value="1"/>
</dbReference>
<dbReference type="GO" id="GO:0016747">
    <property type="term" value="F:acyltransferase activity, transferring groups other than amino-acyl groups"/>
    <property type="evidence" value="ECO:0007669"/>
    <property type="project" value="InterPro"/>
</dbReference>
<gene>
    <name evidence="3" type="ORF">KC729_05030</name>
</gene>
<reference evidence="3" key="2">
    <citation type="journal article" date="2021" name="Microbiome">
        <title>Successional dynamics and alternative stable states in a saline activated sludge microbial community over 9 years.</title>
        <authorList>
            <person name="Wang Y."/>
            <person name="Ye J."/>
            <person name="Ju F."/>
            <person name="Liu L."/>
            <person name="Boyd J.A."/>
            <person name="Deng Y."/>
            <person name="Parks D.H."/>
            <person name="Jiang X."/>
            <person name="Yin X."/>
            <person name="Woodcroft B.J."/>
            <person name="Tyson G.W."/>
            <person name="Hugenholtz P."/>
            <person name="Polz M.F."/>
            <person name="Zhang T."/>
        </authorList>
    </citation>
    <scope>NUCLEOTIDE SEQUENCE</scope>
    <source>
        <strain evidence="3">HKST-UBA01</strain>
    </source>
</reference>
<accession>A0A956LZL1</accession>
<evidence type="ECO:0000313" key="3">
    <source>
        <dbReference type="EMBL" id="MCA9727026.1"/>
    </source>
</evidence>
<evidence type="ECO:0000313" key="4">
    <source>
        <dbReference type="Proteomes" id="UP000697710"/>
    </source>
</evidence>
<dbReference type="EMBL" id="JAGQHR010000098">
    <property type="protein sequence ID" value="MCA9727026.1"/>
    <property type="molecule type" value="Genomic_DNA"/>
</dbReference>
<evidence type="ECO:0000256" key="1">
    <source>
        <dbReference type="SAM" id="MobiDB-lite"/>
    </source>
</evidence>
<feature type="domain" description="N-acetyltransferase" evidence="2">
    <location>
        <begin position="31"/>
        <end position="193"/>
    </location>
</feature>
<feature type="region of interest" description="Disordered" evidence="1">
    <location>
        <begin position="1"/>
        <end position="25"/>
    </location>
</feature>
<dbReference type="Proteomes" id="UP000697710">
    <property type="component" value="Unassembled WGS sequence"/>
</dbReference>
<dbReference type="PANTHER" id="PTHR43072">
    <property type="entry name" value="N-ACETYLTRANSFERASE"/>
    <property type="match status" value="1"/>
</dbReference>
<comment type="caution">
    <text evidence="3">The sequence shown here is derived from an EMBL/GenBank/DDBJ whole genome shotgun (WGS) entry which is preliminary data.</text>
</comment>
<dbReference type="InterPro" id="IPR000182">
    <property type="entry name" value="GNAT_dom"/>
</dbReference>
<dbReference type="SUPFAM" id="SSF55729">
    <property type="entry name" value="Acyl-CoA N-acyltransferases (Nat)"/>
    <property type="match status" value="1"/>
</dbReference>
<dbReference type="Gene3D" id="3.40.630.30">
    <property type="match status" value="1"/>
</dbReference>